<gene>
    <name evidence="2" type="ORF">GCM10023320_57020</name>
</gene>
<evidence type="ECO:0000313" key="2">
    <source>
        <dbReference type="EMBL" id="GAA5132444.1"/>
    </source>
</evidence>
<dbReference type="Proteomes" id="UP001500804">
    <property type="component" value="Unassembled WGS sequence"/>
</dbReference>
<dbReference type="Pfam" id="PF12307">
    <property type="entry name" value="DUF3631"/>
    <property type="match status" value="1"/>
</dbReference>
<dbReference type="RefSeq" id="WP_345608969.1">
    <property type="nucleotide sequence ID" value="NZ_BAABJO010000025.1"/>
</dbReference>
<accession>A0ABP9NRG2</accession>
<feature type="domain" description="DUF3631" evidence="1">
    <location>
        <begin position="208"/>
        <end position="374"/>
    </location>
</feature>
<protein>
    <submittedName>
        <fullName evidence="2">DUF3631 domain-containing protein</fullName>
    </submittedName>
</protein>
<evidence type="ECO:0000313" key="3">
    <source>
        <dbReference type="Proteomes" id="UP001500804"/>
    </source>
</evidence>
<organism evidence="2 3">
    <name type="scientific">Pseudonocardia adelaidensis</name>
    <dbReference type="NCBI Taxonomy" id="648754"/>
    <lineage>
        <taxon>Bacteria</taxon>
        <taxon>Bacillati</taxon>
        <taxon>Actinomycetota</taxon>
        <taxon>Actinomycetes</taxon>
        <taxon>Pseudonocardiales</taxon>
        <taxon>Pseudonocardiaceae</taxon>
        <taxon>Pseudonocardia</taxon>
    </lineage>
</organism>
<dbReference type="InterPro" id="IPR022081">
    <property type="entry name" value="DUF3631"/>
</dbReference>
<comment type="caution">
    <text evidence="2">The sequence shown here is derived from an EMBL/GenBank/DDBJ whole genome shotgun (WGS) entry which is preliminary data.</text>
</comment>
<dbReference type="EMBL" id="BAABJO010000025">
    <property type="protein sequence ID" value="GAA5132444.1"/>
    <property type="molecule type" value="Genomic_DNA"/>
</dbReference>
<name>A0ABP9NRG2_9PSEU</name>
<sequence>MTVEPCPVCQLRAPCEHRPAYGMGVLDEVRAWFAIYVLTMRDDDLDILTLWAAHTYLCEETYSTPRLQIDSPIPGSGKTTVLEHFERLCRHPLNMAAISSPALLVRALEKGPRTLLIDEADRTLDPKKDGVGDLIAILNSGYKRGGKRPVLVPGKGGQWALKEMSTFAPVALAGNNPALPDDTKTRVIRVLLLPDLEGRVTPSEWEDIEDDAVKLGKRLAEWANGVRKQVRSARPPLPEGCVGRARERWGPLRRVAEAAGGRWPAVADRLIVADLEAARADRADGMERVPIHVTLLRDLAARWPAGEFWPTEDLLAALVAGHPDRWGTSSPFGKALTAQRLGRMLAGHYKIHSDRQGDSARGYFRSHLLPVWGRMGVRTDGTG</sequence>
<reference evidence="3" key="1">
    <citation type="journal article" date="2019" name="Int. J. Syst. Evol. Microbiol.">
        <title>The Global Catalogue of Microorganisms (GCM) 10K type strain sequencing project: providing services to taxonomists for standard genome sequencing and annotation.</title>
        <authorList>
            <consortium name="The Broad Institute Genomics Platform"/>
            <consortium name="The Broad Institute Genome Sequencing Center for Infectious Disease"/>
            <person name="Wu L."/>
            <person name="Ma J."/>
        </authorList>
    </citation>
    <scope>NUCLEOTIDE SEQUENCE [LARGE SCALE GENOMIC DNA]</scope>
    <source>
        <strain evidence="3">JCM 18302</strain>
    </source>
</reference>
<keyword evidence="3" id="KW-1185">Reference proteome</keyword>
<evidence type="ECO:0000259" key="1">
    <source>
        <dbReference type="Pfam" id="PF12307"/>
    </source>
</evidence>
<proteinExistence type="predicted"/>